<dbReference type="Proteomes" id="UP000009145">
    <property type="component" value="Chromosome"/>
</dbReference>
<dbReference type="KEGG" id="mec:Q7C_2569"/>
<accession>I1YL97</accession>
<dbReference type="AlphaFoldDB" id="I1YL97"/>
<organism evidence="1 2">
    <name type="scientific">Methylophaga frappieri (strain ATCC BAA-2434 / DSM 25690 / JAM7)</name>
    <dbReference type="NCBI Taxonomy" id="754477"/>
    <lineage>
        <taxon>Bacteria</taxon>
        <taxon>Pseudomonadati</taxon>
        <taxon>Pseudomonadota</taxon>
        <taxon>Gammaproteobacteria</taxon>
        <taxon>Thiotrichales</taxon>
        <taxon>Piscirickettsiaceae</taxon>
        <taxon>Methylophaga</taxon>
    </lineage>
</organism>
<dbReference type="HOGENOM" id="CLU_3009110_0_0_6"/>
<evidence type="ECO:0000313" key="1">
    <source>
        <dbReference type="EMBL" id="AFJ03690.1"/>
    </source>
</evidence>
<dbReference type="STRING" id="754477.Q7C_2569"/>
<dbReference type="PATRIC" id="fig|754477.3.peg.2523"/>
<gene>
    <name evidence="1" type="ordered locus">Q7C_2569</name>
</gene>
<sequence>MTFKVTGPVFLLSACEFQAQPLTLKGIMKQLIIIKNSVYKASNVNNGLAQLHEVSV</sequence>
<keyword evidence="2" id="KW-1185">Reference proteome</keyword>
<reference evidence="1 2" key="1">
    <citation type="journal article" date="2012" name="J. Bacteriol.">
        <title>Complete genome sequences of Methylophaga sp. strain JAM1 and Methylophaga sp. strain JAM7.</title>
        <authorList>
            <person name="Villeneuve C."/>
            <person name="Martineau C."/>
            <person name="Mauffrey F."/>
            <person name="Villemur R."/>
        </authorList>
    </citation>
    <scope>NUCLEOTIDE SEQUENCE [LARGE SCALE GENOMIC DNA]</scope>
    <source>
        <strain evidence="1 2">JAM7</strain>
    </source>
</reference>
<name>I1YL97_METFJ</name>
<protein>
    <submittedName>
        <fullName evidence="1">Uncharacterized protein</fullName>
    </submittedName>
</protein>
<dbReference type="EMBL" id="CP003380">
    <property type="protein sequence ID" value="AFJ03690.1"/>
    <property type="molecule type" value="Genomic_DNA"/>
</dbReference>
<proteinExistence type="predicted"/>
<dbReference type="PROSITE" id="PS51257">
    <property type="entry name" value="PROKAR_LIPOPROTEIN"/>
    <property type="match status" value="1"/>
</dbReference>
<evidence type="ECO:0000313" key="2">
    <source>
        <dbReference type="Proteomes" id="UP000009145"/>
    </source>
</evidence>